<accession>A0A3N0YA54</accession>
<dbReference type="EMBL" id="RJVU01048900">
    <property type="protein sequence ID" value="ROL43077.1"/>
    <property type="molecule type" value="Genomic_DNA"/>
</dbReference>
<protein>
    <submittedName>
        <fullName evidence="1">Uncharacterized protein</fullName>
    </submittedName>
</protein>
<keyword evidence="2" id="KW-1185">Reference proteome</keyword>
<dbReference type="Proteomes" id="UP000281406">
    <property type="component" value="Unassembled WGS sequence"/>
</dbReference>
<proteinExistence type="predicted"/>
<name>A0A3N0YA54_ANAGA</name>
<gene>
    <name evidence="1" type="ORF">DPX16_9153</name>
</gene>
<organism evidence="1 2">
    <name type="scientific">Anabarilius grahami</name>
    <name type="common">Kanglang fish</name>
    <name type="synonym">Barilius grahami</name>
    <dbReference type="NCBI Taxonomy" id="495550"/>
    <lineage>
        <taxon>Eukaryota</taxon>
        <taxon>Metazoa</taxon>
        <taxon>Chordata</taxon>
        <taxon>Craniata</taxon>
        <taxon>Vertebrata</taxon>
        <taxon>Euteleostomi</taxon>
        <taxon>Actinopterygii</taxon>
        <taxon>Neopterygii</taxon>
        <taxon>Teleostei</taxon>
        <taxon>Ostariophysi</taxon>
        <taxon>Cypriniformes</taxon>
        <taxon>Xenocyprididae</taxon>
        <taxon>Xenocypridinae</taxon>
        <taxon>Xenocypridinae incertae sedis</taxon>
        <taxon>Anabarilius</taxon>
    </lineage>
</organism>
<reference evidence="1 2" key="1">
    <citation type="submission" date="2018-10" db="EMBL/GenBank/DDBJ databases">
        <title>Genome assembly for a Yunnan-Guizhou Plateau 3E fish, Anabarilius grahami (Regan), and its evolutionary and genetic applications.</title>
        <authorList>
            <person name="Jiang W."/>
        </authorList>
    </citation>
    <scope>NUCLEOTIDE SEQUENCE [LARGE SCALE GENOMIC DNA]</scope>
    <source>
        <strain evidence="1">AG-KIZ</strain>
        <tissue evidence="1">Muscle</tissue>
    </source>
</reference>
<dbReference type="AlphaFoldDB" id="A0A3N0YA54"/>
<comment type="caution">
    <text evidence="1">The sequence shown here is derived from an EMBL/GenBank/DDBJ whole genome shotgun (WGS) entry which is preliminary data.</text>
</comment>
<evidence type="ECO:0000313" key="2">
    <source>
        <dbReference type="Proteomes" id="UP000281406"/>
    </source>
</evidence>
<sequence>MLRHHQHQEEFNNKRIALLQGKQRNWNTLEDELLISTANKEWKEDMLKREHLKALQLTFPHCSSEALKKRLQLLNWKPPAAIQLSPDTKPIQVQPKPIHMTRLKQQLHQSHSPMPAKQKAMSWTKEQDETLIETANLLWRPEMLKKEIAQALSGQIGGRTAESIRTLLQKLGWSPRVTSLPEATTISDRYQHTRTSIEITRPRPCSTAMPRKDLTQIYTHSIRLG</sequence>
<evidence type="ECO:0000313" key="1">
    <source>
        <dbReference type="EMBL" id="ROL43077.1"/>
    </source>
</evidence>